<dbReference type="STRING" id="3885.V7CWV6"/>
<dbReference type="Pfam" id="PF00298">
    <property type="entry name" value="Ribosomal_L11"/>
    <property type="match status" value="1"/>
</dbReference>
<dbReference type="Gene3D" id="3.30.1550.10">
    <property type="entry name" value="Ribosomal protein L11/L12, N-terminal domain"/>
    <property type="match status" value="1"/>
</dbReference>
<keyword evidence="7" id="KW-1185">Reference proteome</keyword>
<organism evidence="6 7">
    <name type="scientific">Phaseolus vulgaris</name>
    <name type="common">Kidney bean</name>
    <name type="synonym">French bean</name>
    <dbReference type="NCBI Taxonomy" id="3885"/>
    <lineage>
        <taxon>Eukaryota</taxon>
        <taxon>Viridiplantae</taxon>
        <taxon>Streptophyta</taxon>
        <taxon>Embryophyta</taxon>
        <taxon>Tracheophyta</taxon>
        <taxon>Spermatophyta</taxon>
        <taxon>Magnoliopsida</taxon>
        <taxon>eudicotyledons</taxon>
        <taxon>Gunneridae</taxon>
        <taxon>Pentapetalae</taxon>
        <taxon>rosids</taxon>
        <taxon>fabids</taxon>
        <taxon>Fabales</taxon>
        <taxon>Fabaceae</taxon>
        <taxon>Papilionoideae</taxon>
        <taxon>50 kb inversion clade</taxon>
        <taxon>NPAAA clade</taxon>
        <taxon>indigoferoid/millettioid clade</taxon>
        <taxon>Phaseoleae</taxon>
        <taxon>Phaseolus</taxon>
    </lineage>
</organism>
<feature type="region of interest" description="Disordered" evidence="4">
    <location>
        <begin position="23"/>
        <end position="78"/>
    </location>
</feature>
<dbReference type="OrthoDB" id="10250051at2759"/>
<evidence type="ECO:0000259" key="5">
    <source>
        <dbReference type="Pfam" id="PF00298"/>
    </source>
</evidence>
<dbReference type="InterPro" id="IPR036769">
    <property type="entry name" value="Ribosomal_uL11_C_sf"/>
</dbReference>
<dbReference type="GO" id="GO:0003735">
    <property type="term" value="F:structural constituent of ribosome"/>
    <property type="evidence" value="ECO:0007669"/>
    <property type="project" value="InterPro"/>
</dbReference>
<dbReference type="FunFam" id="1.10.10.250:FF:000019">
    <property type="entry name" value="Uncharacterized protein"/>
    <property type="match status" value="1"/>
</dbReference>
<sequence length="143" mass="15685">MPPKFDPSQVVDVIVRVTGGEVGTASSLTPKIGPLGHSPKKIDEDIAKETRLEGPPYDDEAHRSEPPGEGKKNKNVKHNGNIALDDVIEIMRVMRSHSMAKDLSRSIKEILRTCVSVGCTVYGKDPKDLQQEIFDGDIEVPLK</sequence>
<dbReference type="PANTHER" id="PTHR11661">
    <property type="entry name" value="60S RIBOSOMAL PROTEIN L12"/>
    <property type="match status" value="1"/>
</dbReference>
<dbReference type="AlphaFoldDB" id="V7CWV6"/>
<accession>V7CWV6</accession>
<dbReference type="GO" id="GO:0070180">
    <property type="term" value="F:large ribosomal subunit rRNA binding"/>
    <property type="evidence" value="ECO:0007669"/>
    <property type="project" value="TreeGrafter"/>
</dbReference>
<protein>
    <recommendedName>
        <fullName evidence="5">Large ribosomal subunit protein uL11 C-terminal domain-containing protein</fullName>
    </recommendedName>
</protein>
<dbReference type="Gene3D" id="1.10.10.250">
    <property type="entry name" value="Ribosomal protein L11, C-terminal domain"/>
    <property type="match status" value="1"/>
</dbReference>
<comment type="similarity">
    <text evidence="1">Belongs to the universal ribosomal protein uL11 family.</text>
</comment>
<dbReference type="InterPro" id="IPR036796">
    <property type="entry name" value="Ribosomal_uL11_N_sf"/>
</dbReference>
<proteinExistence type="inferred from homology"/>
<evidence type="ECO:0000313" key="7">
    <source>
        <dbReference type="Proteomes" id="UP000000226"/>
    </source>
</evidence>
<dbReference type="GO" id="GO:0006412">
    <property type="term" value="P:translation"/>
    <property type="evidence" value="ECO:0007669"/>
    <property type="project" value="InterPro"/>
</dbReference>
<dbReference type="SUPFAM" id="SSF54747">
    <property type="entry name" value="Ribosomal L11/L12e N-terminal domain"/>
    <property type="match status" value="1"/>
</dbReference>
<dbReference type="GO" id="GO:0022625">
    <property type="term" value="C:cytosolic large ribosomal subunit"/>
    <property type="evidence" value="ECO:0007669"/>
    <property type="project" value="TreeGrafter"/>
</dbReference>
<dbReference type="SMART" id="SM00649">
    <property type="entry name" value="RL11"/>
    <property type="match status" value="1"/>
</dbReference>
<reference evidence="7" key="1">
    <citation type="journal article" date="2014" name="Nat. Genet.">
        <title>A reference genome for common bean and genome-wide analysis of dual domestications.</title>
        <authorList>
            <person name="Schmutz J."/>
            <person name="McClean P.E."/>
            <person name="Mamidi S."/>
            <person name="Wu G.A."/>
            <person name="Cannon S.B."/>
            <person name="Grimwood J."/>
            <person name="Jenkins J."/>
            <person name="Shu S."/>
            <person name="Song Q."/>
            <person name="Chavarro C."/>
            <person name="Torres-Torres M."/>
            <person name="Geffroy V."/>
            <person name="Moghaddam S.M."/>
            <person name="Gao D."/>
            <person name="Abernathy B."/>
            <person name="Barry K."/>
            <person name="Blair M."/>
            <person name="Brick M.A."/>
            <person name="Chovatia M."/>
            <person name="Gepts P."/>
            <person name="Goodstein D.M."/>
            <person name="Gonzales M."/>
            <person name="Hellsten U."/>
            <person name="Hyten D.L."/>
            <person name="Jia G."/>
            <person name="Kelly J.D."/>
            <person name="Kudrna D."/>
            <person name="Lee R."/>
            <person name="Richard M.M."/>
            <person name="Miklas P.N."/>
            <person name="Osorno J.M."/>
            <person name="Rodrigues J."/>
            <person name="Thareau V."/>
            <person name="Urrea C.A."/>
            <person name="Wang M."/>
            <person name="Yu Y."/>
            <person name="Zhang M."/>
            <person name="Wing R.A."/>
            <person name="Cregan P.B."/>
            <person name="Rokhsar D.S."/>
            <person name="Jackson S.A."/>
        </authorList>
    </citation>
    <scope>NUCLEOTIDE SEQUENCE [LARGE SCALE GENOMIC DNA]</scope>
    <source>
        <strain evidence="7">cv. G19833</strain>
    </source>
</reference>
<dbReference type="InterPro" id="IPR020783">
    <property type="entry name" value="Ribosomal_uL11_C"/>
</dbReference>
<dbReference type="EMBL" id="CM002288">
    <property type="protein sequence ID" value="ESW33853.1"/>
    <property type="molecule type" value="Genomic_DNA"/>
</dbReference>
<feature type="compositionally biased region" description="Basic and acidic residues" evidence="4">
    <location>
        <begin position="59"/>
        <end position="72"/>
    </location>
</feature>
<evidence type="ECO:0000256" key="4">
    <source>
        <dbReference type="SAM" id="MobiDB-lite"/>
    </source>
</evidence>
<dbReference type="Proteomes" id="UP000000226">
    <property type="component" value="Chromosome 1"/>
</dbReference>
<dbReference type="eggNOG" id="KOG0886">
    <property type="taxonomic scope" value="Eukaryota"/>
</dbReference>
<evidence type="ECO:0000313" key="6">
    <source>
        <dbReference type="EMBL" id="ESW33853.1"/>
    </source>
</evidence>
<keyword evidence="3" id="KW-0687">Ribonucleoprotein</keyword>
<name>V7CWV6_PHAVU</name>
<gene>
    <name evidence="6" type="ORF">PHAVU_001G103900g</name>
</gene>
<evidence type="ECO:0000256" key="1">
    <source>
        <dbReference type="ARBA" id="ARBA00010537"/>
    </source>
</evidence>
<evidence type="ECO:0000256" key="2">
    <source>
        <dbReference type="ARBA" id="ARBA00022980"/>
    </source>
</evidence>
<keyword evidence="2" id="KW-0689">Ribosomal protein</keyword>
<feature type="compositionally biased region" description="Basic and acidic residues" evidence="4">
    <location>
        <begin position="40"/>
        <end position="52"/>
    </location>
</feature>
<dbReference type="PANTHER" id="PTHR11661:SF44">
    <property type="entry name" value="LARGE RIBOSOMAL SUBUNIT PROTEIN UL11X"/>
    <property type="match status" value="1"/>
</dbReference>
<feature type="domain" description="Large ribosomal subunit protein uL11 C-terminal" evidence="5">
    <location>
        <begin position="65"/>
        <end position="121"/>
    </location>
</feature>
<dbReference type="InterPro" id="IPR000911">
    <property type="entry name" value="Ribosomal_uL11"/>
</dbReference>
<dbReference type="SUPFAM" id="SSF46906">
    <property type="entry name" value="Ribosomal protein L11, C-terminal domain"/>
    <property type="match status" value="1"/>
</dbReference>
<evidence type="ECO:0000256" key="3">
    <source>
        <dbReference type="ARBA" id="ARBA00023274"/>
    </source>
</evidence>
<dbReference type="Gramene" id="ESW33853">
    <property type="protein sequence ID" value="ESW33853"/>
    <property type="gene ID" value="PHAVU_001G103900g"/>
</dbReference>